<dbReference type="PROSITE" id="PS51732">
    <property type="entry name" value="ASN_GLN_ASE_3"/>
    <property type="match status" value="1"/>
</dbReference>
<evidence type="ECO:0000313" key="6">
    <source>
        <dbReference type="EMBL" id="ANV80671.1"/>
    </source>
</evidence>
<dbReference type="GO" id="GO:0016740">
    <property type="term" value="F:transferase activity"/>
    <property type="evidence" value="ECO:0007669"/>
    <property type="project" value="UniProtKB-KW"/>
</dbReference>
<dbReference type="InterPro" id="IPR020827">
    <property type="entry name" value="Asparaginase/glutaminase_AS1"/>
</dbReference>
<dbReference type="GO" id="GO:0006520">
    <property type="term" value="P:amino acid metabolic process"/>
    <property type="evidence" value="ECO:0007669"/>
    <property type="project" value="InterPro"/>
</dbReference>
<feature type="active site" evidence="2">
    <location>
        <position position="173"/>
    </location>
</feature>
<dbReference type="PANTHER" id="PTHR11707">
    <property type="entry name" value="L-ASPARAGINASE"/>
    <property type="match status" value="1"/>
</dbReference>
<dbReference type="Gene3D" id="2.30.30.520">
    <property type="match status" value="1"/>
</dbReference>
<dbReference type="SUPFAM" id="SSF53774">
    <property type="entry name" value="Glutaminase/Asparaginase"/>
    <property type="match status" value="1"/>
</dbReference>
<dbReference type="GO" id="GO:0004067">
    <property type="term" value="F:asparaginase activity"/>
    <property type="evidence" value="ECO:0007669"/>
    <property type="project" value="UniProtKB-UniRule"/>
</dbReference>
<dbReference type="PIRSF" id="PIRSF001220">
    <property type="entry name" value="L-ASNase_gatD"/>
    <property type="match status" value="1"/>
</dbReference>
<feature type="domain" description="GatD N-terminal" evidence="5">
    <location>
        <begin position="23"/>
        <end position="53"/>
    </location>
</feature>
<dbReference type="PRINTS" id="PR00139">
    <property type="entry name" value="ASNGLNASE"/>
</dbReference>
<dbReference type="AlphaFoldDB" id="A0A1B1TEF7"/>
<evidence type="ECO:0000259" key="4">
    <source>
        <dbReference type="Pfam" id="PF17763"/>
    </source>
</evidence>
<feature type="domain" description="Asparaginase/glutaminase C-terminal" evidence="4">
    <location>
        <begin position="323"/>
        <end position="434"/>
    </location>
</feature>
<dbReference type="InterPro" id="IPR037222">
    <property type="entry name" value="GatD_N_sf"/>
</dbReference>
<dbReference type="InterPro" id="IPR027475">
    <property type="entry name" value="Asparaginase/glutaminase_AS2"/>
</dbReference>
<dbReference type="Pfam" id="PF00710">
    <property type="entry name" value="Asparaginase"/>
    <property type="match status" value="1"/>
</dbReference>
<dbReference type="SFLD" id="SFLDS00057">
    <property type="entry name" value="Glutaminase/Asparaginase"/>
    <property type="match status" value="1"/>
</dbReference>
<feature type="domain" description="L-asparaginase N-terminal" evidence="3">
    <location>
        <begin position="89"/>
        <end position="284"/>
    </location>
</feature>
<dbReference type="InterPro" id="IPR027474">
    <property type="entry name" value="L-asparaginase_N"/>
</dbReference>
<dbReference type="PIRSF" id="PIRSF500176">
    <property type="entry name" value="L_ASNase"/>
    <property type="match status" value="1"/>
</dbReference>
<reference evidence="6" key="2">
    <citation type="journal article" date="2015" name="ISME J.">
        <title>A new class of marine Euryarchaeota group II from the Mediterranean deep chlorophyll maximum.</title>
        <authorList>
            <person name="Martin-Cuadrado A.B."/>
            <person name="Garcia-Heredia I."/>
            <person name="Molto A.G."/>
            <person name="Lopez-Ubeda R."/>
            <person name="Kimes N."/>
            <person name="Lopez-Garcia P."/>
            <person name="Moreira D."/>
            <person name="Rodriguez-Valera F."/>
        </authorList>
    </citation>
    <scope>NUCLEOTIDE SEQUENCE</scope>
</reference>
<accession>A0A1B1TEF7</accession>
<dbReference type="PROSITE" id="PS00144">
    <property type="entry name" value="ASN_GLN_ASE_1"/>
    <property type="match status" value="1"/>
</dbReference>
<proteinExistence type="predicted"/>
<dbReference type="SUPFAM" id="SSF141300">
    <property type="entry name" value="GatD N-terminal domain-like"/>
    <property type="match status" value="1"/>
</dbReference>
<evidence type="ECO:0000256" key="1">
    <source>
        <dbReference type="PROSITE-ProRule" id="PRU10099"/>
    </source>
</evidence>
<evidence type="ECO:0000259" key="3">
    <source>
        <dbReference type="Pfam" id="PF00710"/>
    </source>
</evidence>
<dbReference type="InterPro" id="IPR011878">
    <property type="entry name" value="GatD"/>
</dbReference>
<dbReference type="InterPro" id="IPR037152">
    <property type="entry name" value="L-asparaginase_N_sf"/>
</dbReference>
<dbReference type="InterPro" id="IPR040918">
    <property type="entry name" value="GatD_N"/>
</dbReference>
<dbReference type="Gene3D" id="3.40.50.1170">
    <property type="entry name" value="L-asparaginase, N-terminal domain"/>
    <property type="match status" value="1"/>
</dbReference>
<feature type="active site" evidence="1">
    <location>
        <position position="97"/>
    </location>
</feature>
<dbReference type="Pfam" id="PF17763">
    <property type="entry name" value="Asparaginase_C"/>
    <property type="match status" value="1"/>
</dbReference>
<protein>
    <submittedName>
        <fullName evidence="6">Glutamyl-tRNA(Gln) amidotransferase subunit D (GatD)</fullName>
    </submittedName>
</protein>
<dbReference type="Pfam" id="PF18195">
    <property type="entry name" value="GatD_N"/>
    <property type="match status" value="1"/>
</dbReference>
<evidence type="ECO:0000259" key="5">
    <source>
        <dbReference type="Pfam" id="PF18195"/>
    </source>
</evidence>
<dbReference type="GO" id="GO:0006450">
    <property type="term" value="P:regulation of translational fidelity"/>
    <property type="evidence" value="ECO:0007669"/>
    <property type="project" value="InterPro"/>
</dbReference>
<dbReference type="InterPro" id="IPR036152">
    <property type="entry name" value="Asp/glu_Ase-like_sf"/>
</dbReference>
<dbReference type="PROSITE" id="PS00917">
    <property type="entry name" value="ASN_GLN_ASE_2"/>
    <property type="match status" value="1"/>
</dbReference>
<name>A0A1B1TEF7_9ARCH</name>
<dbReference type="EMBL" id="KP211901">
    <property type="protein sequence ID" value="ANV80671.1"/>
    <property type="molecule type" value="Genomic_DNA"/>
</dbReference>
<dbReference type="NCBIfam" id="NF003217">
    <property type="entry name" value="PRK04183.1"/>
    <property type="match status" value="1"/>
</dbReference>
<organism evidence="6">
    <name type="scientific">uncultured Poseidoniia archaeon</name>
    <dbReference type="NCBI Taxonomy" id="1697135"/>
    <lineage>
        <taxon>Archaea</taxon>
        <taxon>Methanobacteriati</taxon>
        <taxon>Thermoplasmatota</taxon>
        <taxon>Candidatus Poseidoniia</taxon>
        <taxon>environmental samples</taxon>
    </lineage>
</organism>
<dbReference type="NCBIfam" id="TIGR02153">
    <property type="entry name" value="gatD_arch"/>
    <property type="match status" value="1"/>
</dbReference>
<dbReference type="SMART" id="SM00870">
    <property type="entry name" value="Asparaginase"/>
    <property type="match status" value="1"/>
</dbReference>
<dbReference type="InterPro" id="IPR027473">
    <property type="entry name" value="L-asparaginase_C"/>
</dbReference>
<evidence type="ECO:0000256" key="2">
    <source>
        <dbReference type="PROSITE-ProRule" id="PRU10100"/>
    </source>
</evidence>
<dbReference type="Gene3D" id="3.40.50.40">
    <property type="match status" value="1"/>
</dbReference>
<dbReference type="PANTHER" id="PTHR11707:SF28">
    <property type="entry name" value="60 KDA LYSOPHOSPHOLIPASE"/>
    <property type="match status" value="1"/>
</dbReference>
<dbReference type="InterPro" id="IPR006034">
    <property type="entry name" value="Asparaginase/glutaminase-like"/>
</dbReference>
<keyword evidence="6" id="KW-0808">Transferase</keyword>
<reference evidence="6" key="1">
    <citation type="submission" date="2014-11" db="EMBL/GenBank/DDBJ databases">
        <authorList>
            <person name="Zhu J."/>
            <person name="Qi W."/>
            <person name="Song R."/>
        </authorList>
    </citation>
    <scope>NUCLEOTIDE SEQUENCE</scope>
</reference>
<sequence>MYHPQSMSDWPELGTSIQLIVKTWSGDGNYTGIILPSSGPNLVTIKLNNGYNISFPKSYVKSFKILSDTSDAVKLDTDKQIQDESLPLVYIIHTGGTIASKVDYKTGAVSATFEPNDLLNSIPEIKEIARIKVLKLGNMWSDDLRPRHWNKMLEASEKAFSEGAKGVVITHGTDTLHLSAAAMAYGWSGDGQRPPGRIVLTGSQRSPDRGSSDAAENIIASVMWAANGPPVSGYRDTSVVILHANSSDGKCAVLPGCATRKYHSSRRDAFKSINQDPLAHITIDKKEILIKMSDFEPFEARFETSTPSLFDENIKIAEFISGPHLQPSLVESAVKLNFNALLFHGTGLGHLPIANPEEDSIENTKLKAILEDYCSNGGIAVVVAQTIQGPVNMDVYSKGRQQQKIGIIGHKSLCPPGSSLVKLHYLLSQGKGREIVLSGWEENLVGENPSFTFD</sequence>
<dbReference type="InterPro" id="IPR040919">
    <property type="entry name" value="Asparaginase_C"/>
</dbReference>